<accession>A0AAN8XDY0</accession>
<reference evidence="1 2" key="1">
    <citation type="submission" date="2023-11" db="EMBL/GenBank/DDBJ databases">
        <title>Halocaridina rubra genome assembly.</title>
        <authorList>
            <person name="Smith C."/>
        </authorList>
    </citation>
    <scope>NUCLEOTIDE SEQUENCE [LARGE SCALE GENOMIC DNA]</scope>
    <source>
        <strain evidence="1">EP-1</strain>
        <tissue evidence="1">Whole</tissue>
    </source>
</reference>
<name>A0AAN8XDY0_HALRR</name>
<dbReference type="Proteomes" id="UP001381693">
    <property type="component" value="Unassembled WGS sequence"/>
</dbReference>
<keyword evidence="2" id="KW-1185">Reference proteome</keyword>
<comment type="caution">
    <text evidence="1">The sequence shown here is derived from an EMBL/GenBank/DDBJ whole genome shotgun (WGS) entry which is preliminary data.</text>
</comment>
<gene>
    <name evidence="1" type="ORF">SK128_009604</name>
</gene>
<organism evidence="1 2">
    <name type="scientific">Halocaridina rubra</name>
    <name type="common">Hawaiian red shrimp</name>
    <dbReference type="NCBI Taxonomy" id="373956"/>
    <lineage>
        <taxon>Eukaryota</taxon>
        <taxon>Metazoa</taxon>
        <taxon>Ecdysozoa</taxon>
        <taxon>Arthropoda</taxon>
        <taxon>Crustacea</taxon>
        <taxon>Multicrustacea</taxon>
        <taxon>Malacostraca</taxon>
        <taxon>Eumalacostraca</taxon>
        <taxon>Eucarida</taxon>
        <taxon>Decapoda</taxon>
        <taxon>Pleocyemata</taxon>
        <taxon>Caridea</taxon>
        <taxon>Atyoidea</taxon>
        <taxon>Atyidae</taxon>
        <taxon>Halocaridina</taxon>
    </lineage>
</organism>
<evidence type="ECO:0000313" key="2">
    <source>
        <dbReference type="Proteomes" id="UP001381693"/>
    </source>
</evidence>
<dbReference type="EMBL" id="JAXCGZ010003892">
    <property type="protein sequence ID" value="KAK7082770.1"/>
    <property type="molecule type" value="Genomic_DNA"/>
</dbReference>
<proteinExistence type="predicted"/>
<protein>
    <submittedName>
        <fullName evidence="1">Uncharacterized protein</fullName>
    </submittedName>
</protein>
<evidence type="ECO:0000313" key="1">
    <source>
        <dbReference type="EMBL" id="KAK7082770.1"/>
    </source>
</evidence>
<dbReference type="AlphaFoldDB" id="A0AAN8XDY0"/>
<sequence length="173" mass="20088">MMDIDKFSKNDRELMFWRCEQLCICRARIYTRFGNVVPMTSPIRVEVAKTTTKIKTQAEETMENPSVVINEVLANVSQAVQGSLPCLSALKKTIRQKLNEISVRQKRNEISVPPPDPNDLHQLAIPDEYATYETEPNQEDFFLKSVWYWRRQSLAIWKEKLGATFGFIRSLMT</sequence>